<reference evidence="1" key="1">
    <citation type="journal article" date="2021" name="Proc. Natl. Acad. Sci. U.S.A.">
        <title>A Catalog of Tens of Thousands of Viruses from Human Metagenomes Reveals Hidden Associations with Chronic Diseases.</title>
        <authorList>
            <person name="Tisza M.J."/>
            <person name="Buck C.B."/>
        </authorList>
    </citation>
    <scope>NUCLEOTIDE SEQUENCE</scope>
    <source>
        <strain evidence="1">CtBev14</strain>
    </source>
</reference>
<accession>A0A8S5LAY2</accession>
<organism evidence="1">
    <name type="scientific">Podoviridae sp. ctBev14</name>
    <dbReference type="NCBI Taxonomy" id="2823556"/>
    <lineage>
        <taxon>Viruses</taxon>
        <taxon>Duplodnaviria</taxon>
        <taxon>Heunggongvirae</taxon>
        <taxon>Uroviricota</taxon>
        <taxon>Caudoviricetes</taxon>
    </lineage>
</organism>
<evidence type="ECO:0000313" key="1">
    <source>
        <dbReference type="EMBL" id="DAD67095.1"/>
    </source>
</evidence>
<name>A0A8S5LAY2_9CAUD</name>
<sequence>MEFNQEHLSSIYLLIYTYLERSFCPNIGALH</sequence>
<protein>
    <submittedName>
        <fullName evidence="1">Uncharacterized protein</fullName>
    </submittedName>
</protein>
<dbReference type="EMBL" id="BK014667">
    <property type="protein sequence ID" value="DAD67095.1"/>
    <property type="molecule type" value="Genomic_DNA"/>
</dbReference>
<proteinExistence type="predicted"/>